<dbReference type="PRINTS" id="PR00719">
    <property type="entry name" value="LMWPTPASE"/>
</dbReference>
<dbReference type="RefSeq" id="WP_007278528.1">
    <property type="nucleotide sequence ID" value="NZ_ABCK01000008.1"/>
</dbReference>
<dbReference type="Gene3D" id="3.40.50.2300">
    <property type="match status" value="1"/>
</dbReference>
<dbReference type="EMBL" id="ABCK01000008">
    <property type="protein sequence ID" value="EDM27568.1"/>
    <property type="molecule type" value="Genomic_DNA"/>
</dbReference>
<dbReference type="AlphaFoldDB" id="A6DKW6"/>
<dbReference type="SUPFAM" id="SSF52788">
    <property type="entry name" value="Phosphotyrosine protein phosphatases I"/>
    <property type="match status" value="1"/>
</dbReference>
<keyword evidence="3" id="KW-0904">Protein phosphatase</keyword>
<dbReference type="PANTHER" id="PTHR47439">
    <property type="entry name" value="LOW MOLECULAR WEIGHT PHOSPHOTYROSINE PROTEIN PHOSPHATASE-RELATED"/>
    <property type="match status" value="1"/>
</dbReference>
<comment type="caution">
    <text evidence="6">The sequence shown here is derived from an EMBL/GenBank/DDBJ whole genome shotgun (WGS) entry which is preliminary data.</text>
</comment>
<dbReference type="FunFam" id="3.40.50.2300:FF:000113">
    <property type="entry name" value="Low molecular weight protein-tyrosine-phosphatase"/>
    <property type="match status" value="1"/>
</dbReference>
<dbReference type="CDD" id="cd16343">
    <property type="entry name" value="LMWPTP"/>
    <property type="match status" value="1"/>
</dbReference>
<evidence type="ECO:0000256" key="2">
    <source>
        <dbReference type="ARBA" id="ARBA00022801"/>
    </source>
</evidence>
<feature type="active site" description="Nucleophile" evidence="4">
    <location>
        <position position="8"/>
    </location>
</feature>
<evidence type="ECO:0000256" key="1">
    <source>
        <dbReference type="ARBA" id="ARBA00011063"/>
    </source>
</evidence>
<evidence type="ECO:0000313" key="6">
    <source>
        <dbReference type="EMBL" id="EDM27568.1"/>
    </source>
</evidence>
<organism evidence="6 7">
    <name type="scientific">Lentisphaera araneosa HTCC2155</name>
    <dbReference type="NCBI Taxonomy" id="313628"/>
    <lineage>
        <taxon>Bacteria</taxon>
        <taxon>Pseudomonadati</taxon>
        <taxon>Lentisphaerota</taxon>
        <taxon>Lentisphaeria</taxon>
        <taxon>Lentisphaerales</taxon>
        <taxon>Lentisphaeraceae</taxon>
        <taxon>Lentisphaera</taxon>
    </lineage>
</organism>
<dbReference type="SMART" id="SM00226">
    <property type="entry name" value="LMWPc"/>
    <property type="match status" value="1"/>
</dbReference>
<dbReference type="Proteomes" id="UP000004947">
    <property type="component" value="Unassembled WGS sequence"/>
</dbReference>
<feature type="domain" description="Phosphotyrosine protein phosphatase I" evidence="5">
    <location>
        <begin position="2"/>
        <end position="152"/>
    </location>
</feature>
<protein>
    <submittedName>
        <fullName evidence="6">Putative low molecular weight protein-tyrosine-phosphatase</fullName>
    </submittedName>
</protein>
<dbReference type="InterPro" id="IPR023485">
    <property type="entry name" value="Ptyr_pPase"/>
</dbReference>
<evidence type="ECO:0000259" key="5">
    <source>
        <dbReference type="SMART" id="SM00226"/>
    </source>
</evidence>
<gene>
    <name evidence="6" type="ORF">LNTAR_20218</name>
</gene>
<evidence type="ECO:0000313" key="7">
    <source>
        <dbReference type="Proteomes" id="UP000004947"/>
    </source>
</evidence>
<accession>A6DKW6</accession>
<proteinExistence type="inferred from homology"/>
<keyword evidence="7" id="KW-1185">Reference proteome</keyword>
<evidence type="ECO:0000256" key="4">
    <source>
        <dbReference type="PIRSR" id="PIRSR617867-1"/>
    </source>
</evidence>
<dbReference type="InterPro" id="IPR036196">
    <property type="entry name" value="Ptyr_pPase_sf"/>
</dbReference>
<dbReference type="GO" id="GO:0004725">
    <property type="term" value="F:protein tyrosine phosphatase activity"/>
    <property type="evidence" value="ECO:0007669"/>
    <property type="project" value="InterPro"/>
</dbReference>
<dbReference type="InterPro" id="IPR017867">
    <property type="entry name" value="Tyr_phospatase_low_mol_wt"/>
</dbReference>
<dbReference type="InterPro" id="IPR052995">
    <property type="entry name" value="LMW-PTP"/>
</dbReference>
<dbReference type="eggNOG" id="COG0394">
    <property type="taxonomic scope" value="Bacteria"/>
</dbReference>
<keyword evidence="2" id="KW-0378">Hydrolase</keyword>
<feature type="active site" evidence="4">
    <location>
        <position position="14"/>
    </location>
</feature>
<name>A6DKW6_9BACT</name>
<comment type="similarity">
    <text evidence="1">Belongs to the low molecular weight phosphotyrosine protein phosphatase family.</text>
</comment>
<reference evidence="6 7" key="1">
    <citation type="journal article" date="2010" name="J. Bacteriol.">
        <title>Genome sequence of Lentisphaera araneosa HTCC2155T, the type species of the order Lentisphaerales in the phylum Lentisphaerae.</title>
        <authorList>
            <person name="Thrash J.C."/>
            <person name="Cho J.C."/>
            <person name="Vergin K.L."/>
            <person name="Morris R.M."/>
            <person name="Giovannoni S.J."/>
        </authorList>
    </citation>
    <scope>NUCLEOTIDE SEQUENCE [LARGE SCALE GENOMIC DNA]</scope>
    <source>
        <strain evidence="6 7">HTCC2155</strain>
    </source>
</reference>
<evidence type="ECO:0000256" key="3">
    <source>
        <dbReference type="ARBA" id="ARBA00022912"/>
    </source>
</evidence>
<dbReference type="STRING" id="313628.LNTAR_20218"/>
<dbReference type="Pfam" id="PF01451">
    <property type="entry name" value="LMWPc"/>
    <property type="match status" value="1"/>
</dbReference>
<sequence length="158" mass="17890">MKKILFVCLGNICRSPAAEGVFKAKLTEQGLESDYVVDSAGTSGWHIGERADGRMIKSAAQRNYDLQSRSRKVLDSDFDEFELIIAMDRSNVRNLQKMGGGRKHRANCFLMTDFCQKYKGVEEVPDPYYDGEEGFSHVLDLLEDACDELIKRLEAKEL</sequence>
<dbReference type="PANTHER" id="PTHR47439:SF1">
    <property type="entry name" value="ACID PHOSPHATASE"/>
    <property type="match status" value="1"/>
</dbReference>
<feature type="active site" description="Proton donor" evidence="4">
    <location>
        <position position="126"/>
    </location>
</feature>